<organism evidence="2 3">
    <name type="scientific">Nitratireductor basaltis</name>
    <dbReference type="NCBI Taxonomy" id="472175"/>
    <lineage>
        <taxon>Bacteria</taxon>
        <taxon>Pseudomonadati</taxon>
        <taxon>Pseudomonadota</taxon>
        <taxon>Alphaproteobacteria</taxon>
        <taxon>Hyphomicrobiales</taxon>
        <taxon>Phyllobacteriaceae</taxon>
        <taxon>Nitratireductor</taxon>
    </lineage>
</organism>
<dbReference type="RefSeq" id="WP_051914001.1">
    <property type="nucleotide sequence ID" value="NZ_JMQM01000001.1"/>
</dbReference>
<dbReference type="OrthoDB" id="1357544at28211"/>
<evidence type="ECO:0008006" key="4">
    <source>
        <dbReference type="Google" id="ProtNLM"/>
    </source>
</evidence>
<dbReference type="AlphaFoldDB" id="A0A084UDJ2"/>
<keyword evidence="1" id="KW-0732">Signal</keyword>
<name>A0A084UDJ2_9HYPH</name>
<protein>
    <recommendedName>
        <fullName evidence="4">Internal virion protein B</fullName>
    </recommendedName>
</protein>
<reference evidence="2 3" key="1">
    <citation type="submission" date="2014-05" db="EMBL/GenBank/DDBJ databases">
        <title>Draft Genome Sequence of Nitratireductor basaltis Strain UMTGB225, A Marine Bacterium Isolated from Green Barrel Tunicate.</title>
        <authorList>
            <person name="Gan H.Y."/>
        </authorList>
    </citation>
    <scope>NUCLEOTIDE SEQUENCE [LARGE SCALE GENOMIC DNA]</scope>
    <source>
        <strain evidence="2 3">UMTGB225</strain>
    </source>
</reference>
<proteinExistence type="predicted"/>
<dbReference type="PATRIC" id="fig|472175.3.peg.2073"/>
<feature type="signal peptide" evidence="1">
    <location>
        <begin position="1"/>
        <end position="16"/>
    </location>
</feature>
<gene>
    <name evidence="2" type="ORF">EL18_02070</name>
</gene>
<comment type="caution">
    <text evidence="2">The sequence shown here is derived from an EMBL/GenBank/DDBJ whole genome shotgun (WGS) entry which is preliminary data.</text>
</comment>
<dbReference type="EMBL" id="JMQM01000001">
    <property type="protein sequence ID" value="KFB11028.1"/>
    <property type="molecule type" value="Genomic_DNA"/>
</dbReference>
<evidence type="ECO:0000313" key="3">
    <source>
        <dbReference type="Proteomes" id="UP000053675"/>
    </source>
</evidence>
<evidence type="ECO:0000256" key="1">
    <source>
        <dbReference type="SAM" id="SignalP"/>
    </source>
</evidence>
<feature type="chain" id="PRO_5001783103" description="Internal virion protein B" evidence="1">
    <location>
        <begin position="17"/>
        <end position="159"/>
    </location>
</feature>
<keyword evidence="3" id="KW-1185">Reference proteome</keyword>
<sequence length="159" mass="16624">MCLMAVGGIISGVVSAVGTMASAAAQSASYKAQAQYAQRQSILEQQKGALEANQQARANDRRLSGMRSAYLSSGIDLAGSAADVIEESATEASMDEQAIKFGAQIRSDNYAFESRLARTNASNAMAGGAIGALGSVVNGFTQQSSFNQQRTMIRNPYQG</sequence>
<dbReference type="STRING" id="472175.EL18_02070"/>
<accession>A0A084UDJ2</accession>
<evidence type="ECO:0000313" key="2">
    <source>
        <dbReference type="EMBL" id="KFB11028.1"/>
    </source>
</evidence>
<dbReference type="Proteomes" id="UP000053675">
    <property type="component" value="Unassembled WGS sequence"/>
</dbReference>